<name>A0A165DK69_9BASI</name>
<feature type="domain" description="Hemerythrin-like" evidence="1">
    <location>
        <begin position="52"/>
        <end position="134"/>
    </location>
</feature>
<dbReference type="PANTHER" id="PTHR38048:SF2">
    <property type="entry name" value="HEMERYTHRIN-LIKE DOMAIN-CONTAINING PROTEIN"/>
    <property type="match status" value="1"/>
</dbReference>
<reference evidence="2 3" key="1">
    <citation type="journal article" date="2016" name="Mol. Biol. Evol.">
        <title>Comparative Genomics of Early-Diverging Mushroom-Forming Fungi Provides Insights into the Origins of Lignocellulose Decay Capabilities.</title>
        <authorList>
            <person name="Nagy L.G."/>
            <person name="Riley R."/>
            <person name="Tritt A."/>
            <person name="Adam C."/>
            <person name="Daum C."/>
            <person name="Floudas D."/>
            <person name="Sun H."/>
            <person name="Yadav J.S."/>
            <person name="Pangilinan J."/>
            <person name="Larsson K.H."/>
            <person name="Matsuura K."/>
            <person name="Barry K."/>
            <person name="Labutti K."/>
            <person name="Kuo R."/>
            <person name="Ohm R.A."/>
            <person name="Bhattacharya S.S."/>
            <person name="Shirouzu T."/>
            <person name="Yoshinaga Y."/>
            <person name="Martin F.M."/>
            <person name="Grigoriev I.V."/>
            <person name="Hibbett D.S."/>
        </authorList>
    </citation>
    <scope>NUCLEOTIDE SEQUENCE [LARGE SCALE GENOMIC DNA]</scope>
    <source>
        <strain evidence="2 3">HHB12733</strain>
    </source>
</reference>
<evidence type="ECO:0000259" key="1">
    <source>
        <dbReference type="Pfam" id="PF01814"/>
    </source>
</evidence>
<evidence type="ECO:0000313" key="3">
    <source>
        <dbReference type="Proteomes" id="UP000076842"/>
    </source>
</evidence>
<gene>
    <name evidence="2" type="ORF">CALCODRAFT_501588</name>
</gene>
<keyword evidence="3" id="KW-1185">Reference proteome</keyword>
<dbReference type="InterPro" id="IPR053206">
    <property type="entry name" value="Dimeric_xanthone_biosynth"/>
</dbReference>
<dbReference type="InParanoid" id="A0A165DK69"/>
<accession>A0A165DK69</accession>
<dbReference type="InterPro" id="IPR012312">
    <property type="entry name" value="Hemerythrin-like"/>
</dbReference>
<dbReference type="AlphaFoldDB" id="A0A165DK69"/>
<organism evidence="2 3">
    <name type="scientific">Calocera cornea HHB12733</name>
    <dbReference type="NCBI Taxonomy" id="1353952"/>
    <lineage>
        <taxon>Eukaryota</taxon>
        <taxon>Fungi</taxon>
        <taxon>Dikarya</taxon>
        <taxon>Basidiomycota</taxon>
        <taxon>Agaricomycotina</taxon>
        <taxon>Dacrymycetes</taxon>
        <taxon>Dacrymycetales</taxon>
        <taxon>Dacrymycetaceae</taxon>
        <taxon>Calocera</taxon>
    </lineage>
</organism>
<proteinExistence type="predicted"/>
<sequence>MSTFRHHEPLKYDGPHTTGALIRLLNEANDAMKPWAKGREPKDLFERRTWEMAASHATFFSALRHILEIGPNVPAGKSVDFVGYVLMWVGCVEHHHYWEEELYYPKFAIGLHTDEIAKEHVSFKAGLDQMQEYLVACLPKGYPYGFDAKLTTEEKTKDFDMAKLETIVWSFVLPLISHLVGEIVYLSPEKLRAAQTVKEMQDIDTWNAAYFKNQLPLDTFLTWLVLHVPVWSEFPPVPSFVKGIICRWIVYWKWRRWWQFAPSKPQ</sequence>
<dbReference type="Pfam" id="PF01814">
    <property type="entry name" value="Hemerythrin"/>
    <property type="match status" value="1"/>
</dbReference>
<protein>
    <recommendedName>
        <fullName evidence="1">Hemerythrin-like domain-containing protein</fullName>
    </recommendedName>
</protein>
<dbReference type="OrthoDB" id="58416at2759"/>
<dbReference type="Proteomes" id="UP000076842">
    <property type="component" value="Unassembled WGS sequence"/>
</dbReference>
<dbReference type="PANTHER" id="PTHR38048">
    <property type="entry name" value="EXPRESSED PROTEIN"/>
    <property type="match status" value="1"/>
</dbReference>
<dbReference type="EMBL" id="KV424049">
    <property type="protein sequence ID" value="KZT52989.1"/>
    <property type="molecule type" value="Genomic_DNA"/>
</dbReference>
<evidence type="ECO:0000313" key="2">
    <source>
        <dbReference type="EMBL" id="KZT52989.1"/>
    </source>
</evidence>